<feature type="compositionally biased region" description="Low complexity" evidence="4">
    <location>
        <begin position="115"/>
        <end position="132"/>
    </location>
</feature>
<dbReference type="WBParaSite" id="HPBE_0001048101-mRNA-1">
    <property type="protein sequence ID" value="HPBE_0001048101-mRNA-1"/>
    <property type="gene ID" value="HPBE_0001048101"/>
</dbReference>
<protein>
    <submittedName>
        <fullName evidence="9">Kunitz/Bovine pancreatic trypsin inhibitor domain protein</fullName>
    </submittedName>
</protein>
<organism evidence="8 9">
    <name type="scientific">Heligmosomoides polygyrus</name>
    <name type="common">Parasitic roundworm</name>
    <dbReference type="NCBI Taxonomy" id="6339"/>
    <lineage>
        <taxon>Eukaryota</taxon>
        <taxon>Metazoa</taxon>
        <taxon>Ecdysozoa</taxon>
        <taxon>Nematoda</taxon>
        <taxon>Chromadorea</taxon>
        <taxon>Rhabditida</taxon>
        <taxon>Rhabditina</taxon>
        <taxon>Rhabditomorpha</taxon>
        <taxon>Strongyloidea</taxon>
        <taxon>Heligmosomidae</taxon>
        <taxon>Heligmosomoides</taxon>
    </lineage>
</organism>
<dbReference type="SMART" id="SM00131">
    <property type="entry name" value="KU"/>
    <property type="match status" value="2"/>
</dbReference>
<feature type="chain" id="PRO_5044551600" evidence="5">
    <location>
        <begin position="17"/>
        <end position="258"/>
    </location>
</feature>
<evidence type="ECO:0000256" key="5">
    <source>
        <dbReference type="SAM" id="SignalP"/>
    </source>
</evidence>
<dbReference type="AlphaFoldDB" id="A0A183FRL0"/>
<evidence type="ECO:0000256" key="3">
    <source>
        <dbReference type="ARBA" id="ARBA00023157"/>
    </source>
</evidence>
<evidence type="ECO:0000313" key="8">
    <source>
        <dbReference type="Proteomes" id="UP000050761"/>
    </source>
</evidence>
<feature type="region of interest" description="Disordered" evidence="4">
    <location>
        <begin position="32"/>
        <end position="53"/>
    </location>
</feature>
<reference evidence="7 8" key="1">
    <citation type="submission" date="2018-11" db="EMBL/GenBank/DDBJ databases">
        <authorList>
            <consortium name="Pathogen Informatics"/>
        </authorList>
    </citation>
    <scope>NUCLEOTIDE SEQUENCE [LARGE SCALE GENOMIC DNA]</scope>
</reference>
<dbReference type="InterPro" id="IPR050098">
    <property type="entry name" value="TFPI/VKTCI-like"/>
</dbReference>
<feature type="compositionally biased region" description="Low complexity" evidence="4">
    <location>
        <begin position="32"/>
        <end position="52"/>
    </location>
</feature>
<dbReference type="GO" id="GO:0004867">
    <property type="term" value="F:serine-type endopeptidase inhibitor activity"/>
    <property type="evidence" value="ECO:0007669"/>
    <property type="project" value="UniProtKB-KW"/>
</dbReference>
<dbReference type="InterPro" id="IPR020901">
    <property type="entry name" value="Prtase_inh_Kunz-CS"/>
</dbReference>
<accession>A0A3P7Z543</accession>
<dbReference type="PANTHER" id="PTHR10083:SF328">
    <property type="entry name" value="TISSUE FACTOR PATHWAY INHIBITOR"/>
    <property type="match status" value="1"/>
</dbReference>
<keyword evidence="3" id="KW-1015">Disulfide bond</keyword>
<evidence type="ECO:0000256" key="1">
    <source>
        <dbReference type="ARBA" id="ARBA00022690"/>
    </source>
</evidence>
<dbReference type="Proteomes" id="UP000050761">
    <property type="component" value="Unassembled WGS sequence"/>
</dbReference>
<evidence type="ECO:0000259" key="6">
    <source>
        <dbReference type="PROSITE" id="PS50279"/>
    </source>
</evidence>
<keyword evidence="5" id="KW-0732">Signal</keyword>
<dbReference type="PRINTS" id="PR00759">
    <property type="entry name" value="BASICPTASE"/>
</dbReference>
<evidence type="ECO:0000313" key="9">
    <source>
        <dbReference type="WBParaSite" id="HPBE_0001048101-mRNA-1"/>
    </source>
</evidence>
<feature type="signal peptide" evidence="5">
    <location>
        <begin position="1"/>
        <end position="16"/>
    </location>
</feature>
<feature type="domain" description="BPTI/Kunitz inhibitor" evidence="6">
    <location>
        <begin position="201"/>
        <end position="254"/>
    </location>
</feature>
<sequence length="258" mass="29424">MLPLVLLYLLVFIATAQNYYGEFRNQNPQFSSSYPAMYPQQSPPAQYSPQQYNPTQIAPQNQMYQPFQQTNQQYQPQPYQQSNTFQQSNQQYPTMAQNYQSTTTSYPRSQLQNYSTTSSRSSTSQNRSQFTTPAGQVTPYDGSDTKDCTAPRAQICQPFMYNGCNGSGNRFETSAECKQVCIDGDGANRPQQDVKILDYLCNLRYDSGKFAVGGEKSDRYFYTSQYKTCMRFSFYGSLGNANNFLDYNSCMRTCGSQQ</sequence>
<dbReference type="InterPro" id="IPR002223">
    <property type="entry name" value="Kunitz_BPTI"/>
</dbReference>
<dbReference type="OrthoDB" id="4473401at2759"/>
<keyword evidence="8" id="KW-1185">Reference proteome</keyword>
<proteinExistence type="predicted"/>
<feature type="region of interest" description="Disordered" evidence="4">
    <location>
        <begin position="99"/>
        <end position="143"/>
    </location>
</feature>
<name>A0A183FRL0_HELPZ</name>
<keyword evidence="2" id="KW-0722">Serine protease inhibitor</keyword>
<dbReference type="Pfam" id="PF00014">
    <property type="entry name" value="Kunitz_BPTI"/>
    <property type="match status" value="2"/>
</dbReference>
<feature type="compositionally biased region" description="Polar residues" evidence="4">
    <location>
        <begin position="99"/>
        <end position="114"/>
    </location>
</feature>
<dbReference type="PROSITE" id="PS50279">
    <property type="entry name" value="BPTI_KUNITZ_2"/>
    <property type="match status" value="2"/>
</dbReference>
<gene>
    <name evidence="7" type="ORF">HPBE_LOCUS10482</name>
</gene>
<keyword evidence="1" id="KW-0646">Protease inhibitor</keyword>
<dbReference type="GO" id="GO:0005615">
    <property type="term" value="C:extracellular space"/>
    <property type="evidence" value="ECO:0007669"/>
    <property type="project" value="TreeGrafter"/>
</dbReference>
<dbReference type="PROSITE" id="PS00280">
    <property type="entry name" value="BPTI_KUNITZ_1"/>
    <property type="match status" value="1"/>
</dbReference>
<reference evidence="9" key="2">
    <citation type="submission" date="2019-09" db="UniProtKB">
        <authorList>
            <consortium name="WormBaseParasite"/>
        </authorList>
    </citation>
    <scope>IDENTIFICATION</scope>
</reference>
<evidence type="ECO:0000256" key="4">
    <source>
        <dbReference type="SAM" id="MobiDB-lite"/>
    </source>
</evidence>
<evidence type="ECO:0000256" key="2">
    <source>
        <dbReference type="ARBA" id="ARBA00022900"/>
    </source>
</evidence>
<dbReference type="PANTHER" id="PTHR10083">
    <property type="entry name" value="KUNITZ-TYPE PROTEASE INHIBITOR-RELATED"/>
    <property type="match status" value="1"/>
</dbReference>
<dbReference type="Gene3D" id="4.10.410.10">
    <property type="entry name" value="Pancreatic trypsin inhibitor Kunitz domain"/>
    <property type="match status" value="2"/>
</dbReference>
<feature type="domain" description="BPTI/Kunitz inhibitor" evidence="6">
    <location>
        <begin position="156"/>
        <end position="181"/>
    </location>
</feature>
<dbReference type="SUPFAM" id="SSF57362">
    <property type="entry name" value="BPTI-like"/>
    <property type="match status" value="2"/>
</dbReference>
<dbReference type="InterPro" id="IPR036880">
    <property type="entry name" value="Kunitz_BPTI_sf"/>
</dbReference>
<dbReference type="EMBL" id="UZAH01026777">
    <property type="protein sequence ID" value="VDO85229.1"/>
    <property type="molecule type" value="Genomic_DNA"/>
</dbReference>
<accession>A0A183FRL0</accession>
<evidence type="ECO:0000313" key="7">
    <source>
        <dbReference type="EMBL" id="VDO85229.1"/>
    </source>
</evidence>